<feature type="transmembrane region" description="Helical" evidence="9">
    <location>
        <begin position="102"/>
        <end position="124"/>
    </location>
</feature>
<evidence type="ECO:0000256" key="7">
    <source>
        <dbReference type="ARBA" id="ARBA00022989"/>
    </source>
</evidence>
<feature type="transmembrane region" description="Helical" evidence="9">
    <location>
        <begin position="199"/>
        <end position="222"/>
    </location>
</feature>
<reference evidence="11" key="1">
    <citation type="journal article" date="2013" name="PLoS Genet.">
        <title>The genome of Spraguea lophii and the basis of host-microsporidian interactions.</title>
        <authorList>
            <person name="Campbell S.E."/>
            <person name="Williams T.A."/>
            <person name="Yousuf A."/>
            <person name="Soanes D.M."/>
            <person name="Paszkiewicz K.H."/>
            <person name="Williams B.A.P."/>
        </authorList>
    </citation>
    <scope>NUCLEOTIDE SEQUENCE [LARGE SCALE GENOMIC DNA]</scope>
    <source>
        <strain evidence="11">42_110</strain>
    </source>
</reference>
<evidence type="ECO:0000256" key="9">
    <source>
        <dbReference type="RuleBase" id="RU363121"/>
    </source>
</evidence>
<keyword evidence="7 9" id="KW-1133">Transmembrane helix</keyword>
<keyword evidence="5 9" id="KW-0547">Nucleotide-binding</keyword>
<keyword evidence="3 9" id="KW-0813">Transport</keyword>
<sequence length="535" mass="61450">MNKSSKDENVLDNKVHAKGQTEIKGYFKIQKGEFMKFFILSGMFSLITLVYITCGDLKDTFVISKQLPVSIQVLKLYYIPLISIILSFLLQYFVMKFGNAKVLGACLAIFSGYFIIAALLYGHWEAIEPSKQSIEDLAADGKLAYKRCLYILPMIYTVYSYMSTIVYIFTEMWSSIVLSVLFFSYIFECCTEDQNIRLFPLLNIFPAIIRIIYFILMFFLTGYQDKKSYQEQVWNGKLLFGFLGFCALGVLGLLFLNEKTRDKSIEATERKKKNKSTFAQALKVMNTSKLALFICLMNFIFCVLLNLTEATYKSGIGNTINRKMVIKEIYQMRRSSILQGTIGIVSLILLLTPLARWVYTKNWFSIAIITPTTCGIAAICVFSFVTINTGISKTTFKPISQLIRFIFRVSDETTIYNLLEVEEWLGILGIALFKCSRYTLMDISKEALGVKISPTYRYLFKSVYDGIVFRIGKAFGSLITQMLNFCGIIDVREASPLFFILTIIFVALWIYSIFYLNKNYEEAKSNNRYMNIDKF</sequence>
<evidence type="ECO:0000256" key="1">
    <source>
        <dbReference type="ARBA" id="ARBA00004141"/>
    </source>
</evidence>
<dbReference type="Proteomes" id="UP000014978">
    <property type="component" value="Unassembled WGS sequence"/>
</dbReference>
<keyword evidence="11" id="KW-1185">Reference proteome</keyword>
<keyword evidence="4 9" id="KW-0812">Transmembrane</keyword>
<dbReference type="InParanoid" id="S7WBK9"/>
<gene>
    <name evidence="10" type="ORF">SLOPH_118</name>
</gene>
<evidence type="ECO:0000256" key="5">
    <source>
        <dbReference type="ARBA" id="ARBA00022741"/>
    </source>
</evidence>
<feature type="transmembrane region" description="Helical" evidence="9">
    <location>
        <begin position="497"/>
        <end position="516"/>
    </location>
</feature>
<proteinExistence type="inferred from homology"/>
<accession>S7WBK9</accession>
<keyword evidence="8 9" id="KW-0472">Membrane</keyword>
<dbReference type="PANTHER" id="PTHR31187">
    <property type="match status" value="1"/>
</dbReference>
<dbReference type="OrthoDB" id="2190844at2759"/>
<dbReference type="Pfam" id="PF03219">
    <property type="entry name" value="TLC"/>
    <property type="match status" value="1"/>
</dbReference>
<evidence type="ECO:0000256" key="8">
    <source>
        <dbReference type="ARBA" id="ARBA00023136"/>
    </source>
</evidence>
<evidence type="ECO:0000313" key="10">
    <source>
        <dbReference type="EMBL" id="EPR79162.1"/>
    </source>
</evidence>
<feature type="transmembrane region" description="Helical" evidence="9">
    <location>
        <begin position="290"/>
        <end position="307"/>
    </location>
</feature>
<feature type="transmembrane region" description="Helical" evidence="9">
    <location>
        <begin position="234"/>
        <end position="256"/>
    </location>
</feature>
<evidence type="ECO:0000256" key="4">
    <source>
        <dbReference type="ARBA" id="ARBA00022692"/>
    </source>
</evidence>
<dbReference type="GO" id="GO:0005471">
    <property type="term" value="F:ATP:ADP antiporter activity"/>
    <property type="evidence" value="ECO:0007669"/>
    <property type="project" value="InterPro"/>
</dbReference>
<feature type="transmembrane region" description="Helical" evidence="9">
    <location>
        <begin position="76"/>
        <end position="95"/>
    </location>
</feature>
<comment type="caution">
    <text evidence="10">The sequence shown here is derived from an EMBL/GenBank/DDBJ whole genome shotgun (WGS) entry which is preliminary data.</text>
</comment>
<dbReference type="VEuPathDB" id="MicrosporidiaDB:SLOPH_118"/>
<keyword evidence="6 9" id="KW-0067">ATP-binding</keyword>
<dbReference type="EMBL" id="ATCN01000379">
    <property type="protein sequence ID" value="EPR79162.1"/>
    <property type="molecule type" value="Genomic_DNA"/>
</dbReference>
<comment type="similarity">
    <text evidence="2 9">Belongs to the ADP/ATP translocase tlc family.</text>
</comment>
<dbReference type="STRING" id="1358809.S7WBK9"/>
<dbReference type="AlphaFoldDB" id="S7WBK9"/>
<dbReference type="GO" id="GO:0005524">
    <property type="term" value="F:ATP binding"/>
    <property type="evidence" value="ECO:0007669"/>
    <property type="project" value="UniProtKB-KW"/>
</dbReference>
<feature type="transmembrane region" description="Helical" evidence="9">
    <location>
        <begin position="34"/>
        <end position="52"/>
    </location>
</feature>
<dbReference type="PANTHER" id="PTHR31187:SF1">
    <property type="entry name" value="ADP,ATP CARRIER PROTEIN 1"/>
    <property type="match status" value="1"/>
</dbReference>
<evidence type="ECO:0000256" key="6">
    <source>
        <dbReference type="ARBA" id="ARBA00022840"/>
    </source>
</evidence>
<dbReference type="OMA" id="IYWWVNN"/>
<dbReference type="InterPro" id="IPR004667">
    <property type="entry name" value="ADP_ATP_car_bac_type"/>
</dbReference>
<dbReference type="HOGENOM" id="CLU_023964_1_0_1"/>
<evidence type="ECO:0000256" key="3">
    <source>
        <dbReference type="ARBA" id="ARBA00022448"/>
    </source>
</evidence>
<evidence type="ECO:0000256" key="2">
    <source>
        <dbReference type="ARBA" id="ARBA00007127"/>
    </source>
</evidence>
<name>S7WBK9_SPRLO</name>
<feature type="transmembrane region" description="Helical" evidence="9">
    <location>
        <begin position="337"/>
        <end position="357"/>
    </location>
</feature>
<protein>
    <recommendedName>
        <fullName evidence="9">ADP,ATP carrier protein</fullName>
    </recommendedName>
</protein>
<comment type="subcellular location">
    <subcellularLocation>
        <location evidence="1 9">Membrane</location>
        <topology evidence="1 9">Multi-pass membrane protein</topology>
    </subcellularLocation>
</comment>
<evidence type="ECO:0000313" key="11">
    <source>
        <dbReference type="Proteomes" id="UP000014978"/>
    </source>
</evidence>
<feature type="transmembrane region" description="Helical" evidence="9">
    <location>
        <begin position="168"/>
        <end position="187"/>
    </location>
</feature>
<dbReference type="GO" id="GO:0016020">
    <property type="term" value="C:membrane"/>
    <property type="evidence" value="ECO:0007669"/>
    <property type="project" value="UniProtKB-SubCell"/>
</dbReference>
<organism evidence="10 11">
    <name type="scientific">Spraguea lophii (strain 42_110)</name>
    <name type="common">Microsporidian parasite</name>
    <dbReference type="NCBI Taxonomy" id="1358809"/>
    <lineage>
        <taxon>Eukaryota</taxon>
        <taxon>Fungi</taxon>
        <taxon>Fungi incertae sedis</taxon>
        <taxon>Microsporidia</taxon>
        <taxon>Spragueidae</taxon>
        <taxon>Spraguea</taxon>
    </lineage>
</organism>
<feature type="transmembrane region" description="Helical" evidence="9">
    <location>
        <begin position="363"/>
        <end position="387"/>
    </location>
</feature>